<dbReference type="Pfam" id="PF02518">
    <property type="entry name" value="HATPase_c"/>
    <property type="match status" value="1"/>
</dbReference>
<dbReference type="InterPro" id="IPR036890">
    <property type="entry name" value="HATPase_C_sf"/>
</dbReference>
<evidence type="ECO:0000256" key="1">
    <source>
        <dbReference type="ARBA" id="ARBA00004651"/>
    </source>
</evidence>
<keyword evidence="7" id="KW-0812">Transmembrane</keyword>
<dbReference type="PANTHER" id="PTHR34220">
    <property type="entry name" value="SENSOR HISTIDINE KINASE YPDA"/>
    <property type="match status" value="1"/>
</dbReference>
<dbReference type="Gene3D" id="6.10.340.10">
    <property type="match status" value="1"/>
</dbReference>
<dbReference type="Pfam" id="PF06580">
    <property type="entry name" value="His_kinase"/>
    <property type="match status" value="1"/>
</dbReference>
<dbReference type="SUPFAM" id="SSF55874">
    <property type="entry name" value="ATPase domain of HSP90 chaperone/DNA topoisomerase II/histidine kinase"/>
    <property type="match status" value="1"/>
</dbReference>
<organism evidence="9 10">
    <name type="scientific">Cohnella phaseoli</name>
    <dbReference type="NCBI Taxonomy" id="456490"/>
    <lineage>
        <taxon>Bacteria</taxon>
        <taxon>Bacillati</taxon>
        <taxon>Bacillota</taxon>
        <taxon>Bacilli</taxon>
        <taxon>Bacillales</taxon>
        <taxon>Paenibacillaceae</taxon>
        <taxon>Cohnella</taxon>
    </lineage>
</organism>
<protein>
    <submittedName>
        <fullName evidence="9">Two-component system sensor histidine kinase YesM</fullName>
    </submittedName>
</protein>
<reference evidence="9 10" key="1">
    <citation type="submission" date="2018-07" db="EMBL/GenBank/DDBJ databases">
        <title>Genomic Encyclopedia of Type Strains, Phase III (KMG-III): the genomes of soil and plant-associated and newly described type strains.</title>
        <authorList>
            <person name="Whitman W."/>
        </authorList>
    </citation>
    <scope>NUCLEOTIDE SEQUENCE [LARGE SCALE GENOMIC DNA]</scope>
    <source>
        <strain evidence="9 10">CECT 7287</strain>
    </source>
</reference>
<evidence type="ECO:0000256" key="4">
    <source>
        <dbReference type="ARBA" id="ARBA00022679"/>
    </source>
</evidence>
<dbReference type="Gene3D" id="3.30.565.10">
    <property type="entry name" value="Histidine kinase-like ATPase, C-terminal domain"/>
    <property type="match status" value="1"/>
</dbReference>
<gene>
    <name evidence="9" type="ORF">DFP98_104203</name>
</gene>
<feature type="domain" description="HAMP" evidence="8">
    <location>
        <begin position="337"/>
        <end position="389"/>
    </location>
</feature>
<dbReference type="InterPro" id="IPR050640">
    <property type="entry name" value="Bact_2-comp_sensor_kinase"/>
</dbReference>
<keyword evidence="6 7" id="KW-0472">Membrane</keyword>
<evidence type="ECO:0000313" key="9">
    <source>
        <dbReference type="EMBL" id="RED85498.1"/>
    </source>
</evidence>
<keyword evidence="5 9" id="KW-0418">Kinase</keyword>
<keyword evidence="4" id="KW-0808">Transferase</keyword>
<evidence type="ECO:0000256" key="6">
    <source>
        <dbReference type="ARBA" id="ARBA00023136"/>
    </source>
</evidence>
<dbReference type="Proteomes" id="UP000256977">
    <property type="component" value="Unassembled WGS sequence"/>
</dbReference>
<dbReference type="Pfam" id="PF00672">
    <property type="entry name" value="HAMP"/>
    <property type="match status" value="1"/>
</dbReference>
<dbReference type="EMBL" id="QRDZ01000004">
    <property type="protein sequence ID" value="RED85498.1"/>
    <property type="molecule type" value="Genomic_DNA"/>
</dbReference>
<evidence type="ECO:0000256" key="5">
    <source>
        <dbReference type="ARBA" id="ARBA00022777"/>
    </source>
</evidence>
<keyword evidence="10" id="KW-1185">Reference proteome</keyword>
<keyword evidence="7" id="KW-1133">Transmembrane helix</keyword>
<dbReference type="AlphaFoldDB" id="A0A3D9KG58"/>
<feature type="transmembrane region" description="Helical" evidence="7">
    <location>
        <begin position="312"/>
        <end position="334"/>
    </location>
</feature>
<comment type="subcellular location">
    <subcellularLocation>
        <location evidence="1">Cell membrane</location>
        <topology evidence="1">Multi-pass membrane protein</topology>
    </subcellularLocation>
</comment>
<dbReference type="SUPFAM" id="SSF158472">
    <property type="entry name" value="HAMP domain-like"/>
    <property type="match status" value="1"/>
</dbReference>
<dbReference type="RefSeq" id="WP_116059919.1">
    <property type="nucleotide sequence ID" value="NZ_QRDZ01000004.1"/>
</dbReference>
<dbReference type="GO" id="GO:0000155">
    <property type="term" value="F:phosphorelay sensor kinase activity"/>
    <property type="evidence" value="ECO:0007669"/>
    <property type="project" value="InterPro"/>
</dbReference>
<evidence type="ECO:0000256" key="3">
    <source>
        <dbReference type="ARBA" id="ARBA00022553"/>
    </source>
</evidence>
<dbReference type="OrthoDB" id="9776552at2"/>
<proteinExistence type="predicted"/>
<dbReference type="SMART" id="SM00304">
    <property type="entry name" value="HAMP"/>
    <property type="match status" value="1"/>
</dbReference>
<accession>A0A3D9KG58</accession>
<dbReference type="InterPro" id="IPR003660">
    <property type="entry name" value="HAMP_dom"/>
</dbReference>
<evidence type="ECO:0000259" key="8">
    <source>
        <dbReference type="PROSITE" id="PS50885"/>
    </source>
</evidence>
<dbReference type="CDD" id="cd06225">
    <property type="entry name" value="HAMP"/>
    <property type="match status" value="1"/>
</dbReference>
<dbReference type="InterPro" id="IPR003594">
    <property type="entry name" value="HATPase_dom"/>
</dbReference>
<evidence type="ECO:0000256" key="2">
    <source>
        <dbReference type="ARBA" id="ARBA00022475"/>
    </source>
</evidence>
<evidence type="ECO:0000256" key="7">
    <source>
        <dbReference type="SAM" id="Phobius"/>
    </source>
</evidence>
<keyword evidence="2" id="KW-1003">Cell membrane</keyword>
<sequence length="625" mass="71490">MRAFFYNYIRNRFFNKLLLLYSVIILLTVSALIFIIVTNITGLLKEQAITYNKQVLQLVGDYFHEQNRNLKNRMTSLYTFNDPDKKDSVYEAFADISHGAAPGEITGNLREKAAYVNRYMMDTVLSSDTNILDMVMMNRTFDYEMSATRYSAGTKLSDYVEHVRQALTDRTPADINARKTYILPAFDGSRGSDPLTVYAVYDYIRFPNDPSGFSGYMLLTYDTESFRRAYEPYRKYLIGTQLVLTTEGEVVYDSSGKYYKQPFPYWDLVQESSDSRIVDGRESIVNVNKDDEFGFVTVGIIPLGEVNQGISYITRMVLIAASICLLVTIVLTVLSTRHFSRRLKDVLYRIKEIRKGNLTAIPVKEHHDEVGIISRNLNQMSEQLDDYIKREFVLELRRKDSELKQKTAELYALQSQINPHFLYNTLEAIRMKALKSGDTEVGQMIKILAKLFRSSIKEEMIVTVREEMNYCQSLLELYYIRFQGRLEIEFDVEDGILDFGVFRHMLQPIIENSIAHGIDLGKTRNLITVRGRRAGDSIVISVTDNGEGIDEARLASIAEQLRQPLVYGSGSIGLLNVEARIKLIFGDECGIHIMSEKGRGTEVQVTVLARSKEALRDYVQGFDRG</sequence>
<comment type="caution">
    <text evidence="9">The sequence shown here is derived from an EMBL/GenBank/DDBJ whole genome shotgun (WGS) entry which is preliminary data.</text>
</comment>
<dbReference type="PROSITE" id="PS50885">
    <property type="entry name" value="HAMP"/>
    <property type="match status" value="1"/>
</dbReference>
<dbReference type="GO" id="GO:0005886">
    <property type="term" value="C:plasma membrane"/>
    <property type="evidence" value="ECO:0007669"/>
    <property type="project" value="UniProtKB-SubCell"/>
</dbReference>
<dbReference type="InterPro" id="IPR010559">
    <property type="entry name" value="Sig_transdc_His_kin_internal"/>
</dbReference>
<evidence type="ECO:0000313" key="10">
    <source>
        <dbReference type="Proteomes" id="UP000256977"/>
    </source>
</evidence>
<dbReference type="PANTHER" id="PTHR34220:SF7">
    <property type="entry name" value="SENSOR HISTIDINE KINASE YPDA"/>
    <property type="match status" value="1"/>
</dbReference>
<keyword evidence="3" id="KW-0597">Phosphoprotein</keyword>
<name>A0A3D9KG58_9BACL</name>